<dbReference type="OrthoDB" id="712517at2759"/>
<evidence type="ECO:0000256" key="1">
    <source>
        <dbReference type="SAM" id="MobiDB-lite"/>
    </source>
</evidence>
<name>A0A835A877_9POAL</name>
<protein>
    <submittedName>
        <fullName evidence="2">Uncharacterized protein</fullName>
    </submittedName>
</protein>
<proteinExistence type="predicted"/>
<evidence type="ECO:0000313" key="3">
    <source>
        <dbReference type="Proteomes" id="UP000636709"/>
    </source>
</evidence>
<sequence length="507" mass="54664">MHALQENLVKSSRSTGFGVRSLESVEGDTHGYAAPPPASPRPNYILEPHIDSSADVGSVASVAAAASAAEARHKGAQGGSRQRGVRALARRILPQEHCRASASVSEPVGPLATAYQTRPLDALDPSASATASIPFRLRPPPLPPQFRIRPSRAAAAAAATTEELRIVQIYALGDIEDSAGAGPREAHVKQIEHLRDAPAIYDALMEAVTRDLWKVVNLGQVEVARGMDLALGRMAETLATIRGGGGDIGSAVDDLDKYAKEFAKQGLIGTGRTLGAVAQPALEVVRFTRAPLHQGGGLYDLVADRLHDLVDAATGKVQRARELQVNLDPEEVVMVVKSIDNISELAPSSDDDTPPLPEEEAWRIGPVVVITGLDQMREASDMRFALLHRKETRGWRVLGMEKLMQIDRLHSQVECLWGNLTKLRRPDTLLDPETRDTVLNELDKDADSLFKATSKTDALRRDPGTASALCDVTNQVHTVVQLSRVQRFSPSTSPKCGNLLDLRLGLS</sequence>
<keyword evidence="3" id="KW-1185">Reference proteome</keyword>
<feature type="region of interest" description="Disordered" evidence="1">
    <location>
        <begin position="27"/>
        <end position="48"/>
    </location>
</feature>
<gene>
    <name evidence="2" type="ORF">HU200_062923</name>
</gene>
<reference evidence="2" key="1">
    <citation type="submission" date="2020-07" db="EMBL/GenBank/DDBJ databases">
        <title>Genome sequence and genetic diversity analysis of an under-domesticated orphan crop, white fonio (Digitaria exilis).</title>
        <authorList>
            <person name="Bennetzen J.L."/>
            <person name="Chen S."/>
            <person name="Ma X."/>
            <person name="Wang X."/>
            <person name="Yssel A.E.J."/>
            <person name="Chaluvadi S.R."/>
            <person name="Johnson M."/>
            <person name="Gangashetty P."/>
            <person name="Hamidou F."/>
            <person name="Sanogo M.D."/>
            <person name="Zwaenepoel A."/>
            <person name="Wallace J."/>
            <person name="Van De Peer Y."/>
            <person name="Van Deynze A."/>
        </authorList>
    </citation>
    <scope>NUCLEOTIDE SEQUENCE</scope>
    <source>
        <tissue evidence="2">Leaves</tissue>
    </source>
</reference>
<evidence type="ECO:0000313" key="2">
    <source>
        <dbReference type="EMBL" id="KAF8652191.1"/>
    </source>
</evidence>
<organism evidence="2 3">
    <name type="scientific">Digitaria exilis</name>
    <dbReference type="NCBI Taxonomy" id="1010633"/>
    <lineage>
        <taxon>Eukaryota</taxon>
        <taxon>Viridiplantae</taxon>
        <taxon>Streptophyta</taxon>
        <taxon>Embryophyta</taxon>
        <taxon>Tracheophyta</taxon>
        <taxon>Spermatophyta</taxon>
        <taxon>Magnoliopsida</taxon>
        <taxon>Liliopsida</taxon>
        <taxon>Poales</taxon>
        <taxon>Poaceae</taxon>
        <taxon>PACMAD clade</taxon>
        <taxon>Panicoideae</taxon>
        <taxon>Panicodae</taxon>
        <taxon>Paniceae</taxon>
        <taxon>Anthephorinae</taxon>
        <taxon>Digitaria</taxon>
    </lineage>
</organism>
<dbReference type="Proteomes" id="UP000636709">
    <property type="component" value="Unassembled WGS sequence"/>
</dbReference>
<dbReference type="EMBL" id="JACEFO010002669">
    <property type="protein sequence ID" value="KAF8652191.1"/>
    <property type="molecule type" value="Genomic_DNA"/>
</dbReference>
<dbReference type="AlphaFoldDB" id="A0A835A877"/>
<accession>A0A835A877</accession>
<comment type="caution">
    <text evidence="2">The sequence shown here is derived from an EMBL/GenBank/DDBJ whole genome shotgun (WGS) entry which is preliminary data.</text>
</comment>